<feature type="transmembrane region" description="Helical" evidence="4">
    <location>
        <begin position="24"/>
        <end position="45"/>
    </location>
</feature>
<evidence type="ECO:0000256" key="2">
    <source>
        <dbReference type="ARBA" id="ARBA00009477"/>
    </source>
</evidence>
<feature type="coiled-coil region" evidence="3">
    <location>
        <begin position="100"/>
        <end position="134"/>
    </location>
</feature>
<keyword evidence="3" id="KW-0175">Coiled coil</keyword>
<dbReference type="Proteomes" id="UP001596506">
    <property type="component" value="Unassembled WGS sequence"/>
</dbReference>
<name>A0ABW2IVG7_9GAMM</name>
<comment type="subcellular location">
    <subcellularLocation>
        <location evidence="1">Cell envelope</location>
    </subcellularLocation>
</comment>
<protein>
    <submittedName>
        <fullName evidence="7">HlyD family secretion protein</fullName>
    </submittedName>
</protein>
<dbReference type="InterPro" id="IPR050739">
    <property type="entry name" value="MFP"/>
</dbReference>
<evidence type="ECO:0000313" key="7">
    <source>
        <dbReference type="EMBL" id="MFC7295251.1"/>
    </source>
</evidence>
<dbReference type="Pfam" id="PF25963">
    <property type="entry name" value="Beta-barrel_AAEA"/>
    <property type="match status" value="1"/>
</dbReference>
<accession>A0ABW2IVG7</accession>
<dbReference type="SUPFAM" id="SSF111369">
    <property type="entry name" value="HlyD-like secretion proteins"/>
    <property type="match status" value="1"/>
</dbReference>
<reference evidence="8" key="1">
    <citation type="journal article" date="2019" name="Int. J. Syst. Evol. Microbiol.">
        <title>The Global Catalogue of Microorganisms (GCM) 10K type strain sequencing project: providing services to taxonomists for standard genome sequencing and annotation.</title>
        <authorList>
            <consortium name="The Broad Institute Genomics Platform"/>
            <consortium name="The Broad Institute Genome Sequencing Center for Infectious Disease"/>
            <person name="Wu L."/>
            <person name="Ma J."/>
        </authorList>
    </citation>
    <scope>NUCLEOTIDE SEQUENCE [LARGE SCALE GENOMIC DNA]</scope>
    <source>
        <strain evidence="8">CCUG 60559</strain>
    </source>
</reference>
<feature type="domain" description="Multidrug resistance protein MdtA-like barrel-sandwich hybrid" evidence="5">
    <location>
        <begin position="60"/>
        <end position="245"/>
    </location>
</feature>
<evidence type="ECO:0000259" key="6">
    <source>
        <dbReference type="Pfam" id="PF25963"/>
    </source>
</evidence>
<evidence type="ECO:0000313" key="8">
    <source>
        <dbReference type="Proteomes" id="UP001596506"/>
    </source>
</evidence>
<comment type="caution">
    <text evidence="7">The sequence shown here is derived from an EMBL/GenBank/DDBJ whole genome shotgun (WGS) entry which is preliminary data.</text>
</comment>
<feature type="domain" description="p-hydroxybenzoic acid efflux pump subunit AaeA-like beta-barrel" evidence="6">
    <location>
        <begin position="254"/>
        <end position="344"/>
    </location>
</feature>
<sequence length="380" mass="41928">MRHTTTRLALQPTHREAGRVSSRFILLAIIPLAVILMAIVIYLLGGRYVETENAYVRADIVSVMPEVSGTVLGVAVRENQSVKAGDLLFEIDPQRYRIALEKSESERAEVQTRIEIMKASYREKQQELEVARSNQAFTSREYERQGELARKRAVSESVLDSYRHKMELAEQQVLQVHTSLERIKAGLAGDPEIAVEDHPLYRKAQSALEAAREDLNDTRVLARFDGIASRVPVEGQYASPGRAAMSLVSVTGSWVEANLKETQLTHVQPGQYVEVEVDAYPNYTWEGRVVSIAAAAGSEFSVLPAQNATGNWVKVVQRIPVRIELEKKPDTPRLLSGMSVVVSIDTGPHNRGPAFMQPLTSWLQGVLGAGATPAMAGDSE</sequence>
<evidence type="ECO:0000256" key="4">
    <source>
        <dbReference type="SAM" id="Phobius"/>
    </source>
</evidence>
<gene>
    <name evidence="7" type="ORF">ACFQQA_10990</name>
</gene>
<evidence type="ECO:0000256" key="3">
    <source>
        <dbReference type="SAM" id="Coils"/>
    </source>
</evidence>
<proteinExistence type="inferred from homology"/>
<dbReference type="Pfam" id="PF25917">
    <property type="entry name" value="BSH_RND"/>
    <property type="match status" value="1"/>
</dbReference>
<dbReference type="RefSeq" id="WP_100689533.1">
    <property type="nucleotide sequence ID" value="NZ_JBHTBD010000003.1"/>
</dbReference>
<keyword evidence="4" id="KW-1133">Transmembrane helix</keyword>
<evidence type="ECO:0000256" key="1">
    <source>
        <dbReference type="ARBA" id="ARBA00004196"/>
    </source>
</evidence>
<evidence type="ECO:0000259" key="5">
    <source>
        <dbReference type="Pfam" id="PF25917"/>
    </source>
</evidence>
<keyword evidence="4" id="KW-0472">Membrane</keyword>
<dbReference type="Gene3D" id="2.40.30.170">
    <property type="match status" value="1"/>
</dbReference>
<dbReference type="PANTHER" id="PTHR30386:SF19">
    <property type="entry name" value="MULTIDRUG EXPORT PROTEIN EMRA-RELATED"/>
    <property type="match status" value="1"/>
</dbReference>
<organism evidence="7 8">
    <name type="scientific">Marinobacter aromaticivorans</name>
    <dbReference type="NCBI Taxonomy" id="1494078"/>
    <lineage>
        <taxon>Bacteria</taxon>
        <taxon>Pseudomonadati</taxon>
        <taxon>Pseudomonadota</taxon>
        <taxon>Gammaproteobacteria</taxon>
        <taxon>Pseudomonadales</taxon>
        <taxon>Marinobacteraceae</taxon>
        <taxon>Marinobacter</taxon>
    </lineage>
</organism>
<dbReference type="InterPro" id="IPR058634">
    <property type="entry name" value="AaeA-lik-b-barrel"/>
</dbReference>
<keyword evidence="8" id="KW-1185">Reference proteome</keyword>
<comment type="similarity">
    <text evidence="2">Belongs to the membrane fusion protein (MFP) (TC 8.A.1) family.</text>
</comment>
<dbReference type="Gene3D" id="2.40.50.100">
    <property type="match status" value="1"/>
</dbReference>
<keyword evidence="4" id="KW-0812">Transmembrane</keyword>
<dbReference type="EMBL" id="JBHTBD010000003">
    <property type="protein sequence ID" value="MFC7295251.1"/>
    <property type="molecule type" value="Genomic_DNA"/>
</dbReference>
<dbReference type="InterPro" id="IPR058625">
    <property type="entry name" value="MdtA-like_BSH"/>
</dbReference>
<dbReference type="PANTHER" id="PTHR30386">
    <property type="entry name" value="MEMBRANE FUSION SUBUNIT OF EMRAB-TOLC MULTIDRUG EFFLUX PUMP"/>
    <property type="match status" value="1"/>
</dbReference>